<dbReference type="HOGENOM" id="CLU_004184_7_4_1"/>
<dbReference type="EMBL" id="KI912115">
    <property type="protein sequence ID" value="ETS78377.1"/>
    <property type="molecule type" value="Genomic_DNA"/>
</dbReference>
<dbReference type="Proteomes" id="UP000030651">
    <property type="component" value="Unassembled WGS sequence"/>
</dbReference>
<dbReference type="AlphaFoldDB" id="W3WZ33"/>
<reference evidence="3" key="1">
    <citation type="journal article" date="2015" name="BMC Genomics">
        <title>Genomic and transcriptomic analysis of the endophytic fungus Pestalotiopsis fici reveals its lifestyle and high potential for synthesis of natural products.</title>
        <authorList>
            <person name="Wang X."/>
            <person name="Zhang X."/>
            <person name="Liu L."/>
            <person name="Xiang M."/>
            <person name="Wang W."/>
            <person name="Sun X."/>
            <person name="Che Y."/>
            <person name="Guo L."/>
            <person name="Liu G."/>
            <person name="Guo L."/>
            <person name="Wang C."/>
            <person name="Yin W.B."/>
            <person name="Stadler M."/>
            <person name="Zhang X."/>
            <person name="Liu X."/>
        </authorList>
    </citation>
    <scope>NUCLEOTIDE SEQUENCE [LARGE SCALE GENOMIC DNA]</scope>
    <source>
        <strain evidence="3">W106-1 / CGMCC3.15140</strain>
    </source>
</reference>
<dbReference type="InParanoid" id="W3WZ33"/>
<dbReference type="RefSeq" id="XP_007837211.1">
    <property type="nucleotide sequence ID" value="XM_007839020.1"/>
</dbReference>
<dbReference type="InterPro" id="IPR052895">
    <property type="entry name" value="HetReg/Transcr_Mod"/>
</dbReference>
<proteinExistence type="predicted"/>
<dbReference type="KEGG" id="pfy:PFICI_10439"/>
<organism evidence="2 3">
    <name type="scientific">Pestalotiopsis fici (strain W106-1 / CGMCC3.15140)</name>
    <dbReference type="NCBI Taxonomy" id="1229662"/>
    <lineage>
        <taxon>Eukaryota</taxon>
        <taxon>Fungi</taxon>
        <taxon>Dikarya</taxon>
        <taxon>Ascomycota</taxon>
        <taxon>Pezizomycotina</taxon>
        <taxon>Sordariomycetes</taxon>
        <taxon>Xylariomycetidae</taxon>
        <taxon>Amphisphaeriales</taxon>
        <taxon>Sporocadaceae</taxon>
        <taxon>Pestalotiopsis</taxon>
    </lineage>
</organism>
<feature type="domain" description="Heterokaryon incompatibility" evidence="1">
    <location>
        <begin position="106"/>
        <end position="264"/>
    </location>
</feature>
<dbReference type="OrthoDB" id="194358at2759"/>
<accession>W3WZ33</accession>
<protein>
    <recommendedName>
        <fullName evidence="1">Heterokaryon incompatibility domain-containing protein</fullName>
    </recommendedName>
</protein>
<dbReference type="STRING" id="1229662.W3WZ33"/>
<dbReference type="eggNOG" id="ENOG502SHD2">
    <property type="taxonomic scope" value="Eukaryota"/>
</dbReference>
<dbReference type="Pfam" id="PF06985">
    <property type="entry name" value="HET"/>
    <property type="match status" value="1"/>
</dbReference>
<evidence type="ECO:0000259" key="1">
    <source>
        <dbReference type="Pfam" id="PF06985"/>
    </source>
</evidence>
<evidence type="ECO:0000313" key="2">
    <source>
        <dbReference type="EMBL" id="ETS78377.1"/>
    </source>
</evidence>
<dbReference type="PANTHER" id="PTHR24148:SF64">
    <property type="entry name" value="HETEROKARYON INCOMPATIBILITY DOMAIN-CONTAINING PROTEIN"/>
    <property type="match status" value="1"/>
</dbReference>
<dbReference type="GeneID" id="19275452"/>
<keyword evidence="3" id="KW-1185">Reference proteome</keyword>
<dbReference type="PANTHER" id="PTHR24148">
    <property type="entry name" value="ANKYRIN REPEAT DOMAIN-CONTAINING PROTEIN 39 HOMOLOG-RELATED"/>
    <property type="match status" value="1"/>
</dbReference>
<sequence>MQKYNYEPLPPRHIRIATLHSVRDSGDTMIQITLRQAMFDTYNDDEIEDGGPIKDLQNAGNGKKPSLLSRMQDLHLGSRVKQMVKGRDNATELGYPLRLGSKKPRYEALSYSWGLRGAEPPVVMISDTRSQDAYPFQVSDNLLSALRRLRKNKKPRDLWVDQVCINQEDEEEKAVQVAMMGAIYANADAVLAWIGEETDDSQLAFSTFTNIGKFLSNPNNEPGLSFDEERPGLWLPDEPSPDALAAANEMLKRPWCSRLWIRQEIALAKQETAVIVCGSLTIPWKYFRAGGIYIAHIKNQATPIPFPVLAWGIYLFDEFLDRVPTGQIKGGDASLSVLREMSWGTGCADSRDRIFANRALLAWPDERQRLRPSYAKKKKKKKAPQVYQDAVVAYLNSHNDLVVLNQCRWKTLSSSEWGAPTWWVLSTSRLATATTHQVCRVPDWSDTNVPTMPKFFITDNGLKASVRLATPFKIEGNVLQVAGVHLGTVSSRISLSDAMTIENTLEEVQEFFASDSSSLCAHYCTNPAGVFTLGDAYIVSLSACDLDWSLPAPTHPHDLDGDLSQRLQAIRPWMSALGQASADASSVMPESLINCIRKARQHQTQLFRTSHGKAGLSWAPAMELGDCVWILFGCNVPMLLRPVASTNTGGMTADRDPHQYQVVGPAYLPWVSDGEPILGELHPKWYRFGADEFIDMGEGDDAIQFFAAMNEYPGVRVGPKIQAQFDPRLKELPFTLDTIRTRWPKTERLRDTFVNVPFNELETTLAERGVKVERLDLV</sequence>
<name>W3WZ33_PESFW</name>
<dbReference type="InterPro" id="IPR010730">
    <property type="entry name" value="HET"/>
</dbReference>
<evidence type="ECO:0000313" key="3">
    <source>
        <dbReference type="Proteomes" id="UP000030651"/>
    </source>
</evidence>
<gene>
    <name evidence="2" type="ORF">PFICI_10439</name>
</gene>